<keyword evidence="2" id="KW-1185">Reference proteome</keyword>
<name>A0ACD1BDF6_9CLOT</name>
<proteinExistence type="predicted"/>
<protein>
    <submittedName>
        <fullName evidence="1">DUF2334 domain-containing protein</fullName>
    </submittedName>
</protein>
<organism evidence="1 2">
    <name type="scientific">Candidatus Sarcina troglodytae</name>
    <dbReference type="NCBI Taxonomy" id="2726954"/>
    <lineage>
        <taxon>Bacteria</taxon>
        <taxon>Bacillati</taxon>
        <taxon>Bacillota</taxon>
        <taxon>Clostridia</taxon>
        <taxon>Eubacteriales</taxon>
        <taxon>Clostridiaceae</taxon>
        <taxon>Sarcina</taxon>
    </lineage>
</organism>
<reference evidence="1" key="1">
    <citation type="submission" date="2020-04" db="EMBL/GenBank/DDBJ databases">
        <title>A novel bacterium ('Candidatus Sarcina troglodytae' sp. nov.) linked to a protracted, uniformly lethal epizootic among sanctuary western chimpanzees (Pan troglodytes verus) in Sierra Leone.</title>
        <authorList>
            <person name="Owens L.A."/>
            <person name="Colitti B."/>
            <person name="Hirji I."/>
            <person name="Pizaro A."/>
            <person name="Jaffe J.E."/>
            <person name="Moittie S."/>
            <person name="Bishop-Lilly K.A."/>
            <person name="Estrella L.A."/>
            <person name="Voegtly L.J."/>
            <person name="Kuhn J.H."/>
            <person name="Suen G."/>
            <person name="Deblois C.L."/>
            <person name="Dunn C."/>
            <person name="Juan-Salles C."/>
            <person name="Goldberg T.L."/>
        </authorList>
    </citation>
    <scope>NUCLEOTIDE SEQUENCE</scope>
    <source>
        <strain evidence="1">JB2</strain>
    </source>
</reference>
<dbReference type="EMBL" id="CP051754">
    <property type="protein sequence ID" value="QPJ85441.1"/>
    <property type="molecule type" value="Genomic_DNA"/>
</dbReference>
<dbReference type="Proteomes" id="UP000594603">
    <property type="component" value="Chromosome"/>
</dbReference>
<evidence type="ECO:0000313" key="1">
    <source>
        <dbReference type="EMBL" id="QPJ85441.1"/>
    </source>
</evidence>
<sequence length="466" mass="54144">MKQSMLLKFLGIIFVLLYFPKGEMVVATDYTDVLIIENSAENYIVTEAIKNVLGVYGAKERCIKDVEYNYGELFNYDKVIIISNVNNISNSELILDLENFSGDIFWVGSGVSQILKDNVNEEHGTVWKMNNVWNMVIIPNEFESFLTLTEAFNLFFEKENDEYLRMFLKITNVNTLSDSTKLKEIADYLHSEGVPFIIVLDEILDIKNLSINENDIIYYNVKEFFSTIRYMIDKGGSVVIKNNFIHKDYLANENDEKNILEKFIIECVKNNIYPLGIEITSEKDFEKLKNSFNTFMYSGELNNVFKYPFIITDFQNSYNIITNNVGKIDSNNKNWLQNIEYNIKKLSKVRGSVGTVSYNSILDIEYLKQIVKNLNKENIKYFDLSYMKNKIELNKIEISSSNGDINCIIKSYDDENILNTQNENADLKKNFFHTKLNFIFLGSIVILSILFILIYNYCKNNNNKIA</sequence>
<evidence type="ECO:0000313" key="2">
    <source>
        <dbReference type="Proteomes" id="UP000594603"/>
    </source>
</evidence>
<gene>
    <name evidence="1" type="ORF">HH195_05720</name>
</gene>
<accession>A0ACD1BDF6</accession>